<dbReference type="Proteomes" id="UP000242381">
    <property type="component" value="Unassembled WGS sequence"/>
</dbReference>
<dbReference type="SUPFAM" id="SSF48452">
    <property type="entry name" value="TPR-like"/>
    <property type="match status" value="1"/>
</dbReference>
<dbReference type="Pfam" id="PF18391">
    <property type="entry name" value="CHIP_TPR_N"/>
    <property type="match status" value="1"/>
</dbReference>
<keyword evidence="5" id="KW-0833">Ubl conjugation pathway</keyword>
<dbReference type="GO" id="GO:0051087">
    <property type="term" value="F:protein-folding chaperone binding"/>
    <property type="evidence" value="ECO:0007669"/>
    <property type="project" value="TreeGrafter"/>
</dbReference>
<dbReference type="SUPFAM" id="SSF57850">
    <property type="entry name" value="RING/U-box"/>
    <property type="match status" value="1"/>
</dbReference>
<dbReference type="CDD" id="cd16654">
    <property type="entry name" value="RING-Ubox_CHIP"/>
    <property type="match status" value="1"/>
</dbReference>
<proteinExistence type="predicted"/>
<dbReference type="AlphaFoldDB" id="A0A1X0RUB1"/>
<keyword evidence="6 9" id="KW-0802">TPR repeat</keyword>
<evidence type="ECO:0000259" key="10">
    <source>
        <dbReference type="PROSITE" id="PS51698"/>
    </source>
</evidence>
<dbReference type="GO" id="GO:0061630">
    <property type="term" value="F:ubiquitin protein ligase activity"/>
    <property type="evidence" value="ECO:0007669"/>
    <property type="project" value="UniProtKB-EC"/>
</dbReference>
<dbReference type="GO" id="GO:0000209">
    <property type="term" value="P:protein polyubiquitination"/>
    <property type="evidence" value="ECO:0007669"/>
    <property type="project" value="TreeGrafter"/>
</dbReference>
<keyword evidence="4" id="KW-0677">Repeat</keyword>
<dbReference type="EMBL" id="KV921422">
    <property type="protein sequence ID" value="ORE15481.1"/>
    <property type="molecule type" value="Genomic_DNA"/>
</dbReference>
<dbReference type="SMART" id="SM00028">
    <property type="entry name" value="TPR"/>
    <property type="match status" value="2"/>
</dbReference>
<dbReference type="Gene3D" id="6.10.140.2020">
    <property type="match status" value="1"/>
</dbReference>
<dbReference type="PANTHER" id="PTHR46803:SF2">
    <property type="entry name" value="E3 UBIQUITIN-PROTEIN LIGASE CHIP"/>
    <property type="match status" value="1"/>
</dbReference>
<dbReference type="Gene3D" id="3.30.40.10">
    <property type="entry name" value="Zinc/RING finger domain, C3HC4 (zinc finger)"/>
    <property type="match status" value="1"/>
</dbReference>
<dbReference type="GO" id="GO:0005737">
    <property type="term" value="C:cytoplasm"/>
    <property type="evidence" value="ECO:0007669"/>
    <property type="project" value="TreeGrafter"/>
</dbReference>
<dbReference type="OMA" id="WAGVEHD"/>
<evidence type="ECO:0000256" key="1">
    <source>
        <dbReference type="ARBA" id="ARBA00000900"/>
    </source>
</evidence>
<accession>A0A1X0RUB1</accession>
<evidence type="ECO:0000256" key="7">
    <source>
        <dbReference type="ARBA" id="ARBA00044534"/>
    </source>
</evidence>
<dbReference type="GO" id="GO:0006515">
    <property type="term" value="P:protein quality control for misfolded or incompletely synthesized proteins"/>
    <property type="evidence" value="ECO:0007669"/>
    <property type="project" value="TreeGrafter"/>
</dbReference>
<dbReference type="PROSITE" id="PS50005">
    <property type="entry name" value="TPR"/>
    <property type="match status" value="1"/>
</dbReference>
<evidence type="ECO:0000256" key="5">
    <source>
        <dbReference type="ARBA" id="ARBA00022786"/>
    </source>
</evidence>
<dbReference type="GO" id="GO:0045862">
    <property type="term" value="P:positive regulation of proteolysis"/>
    <property type="evidence" value="ECO:0007669"/>
    <property type="project" value="TreeGrafter"/>
</dbReference>
<evidence type="ECO:0000256" key="6">
    <source>
        <dbReference type="ARBA" id="ARBA00022803"/>
    </source>
</evidence>
<protein>
    <recommendedName>
        <fullName evidence="7">E3 ubiquitin-protein ligase CHIP</fullName>
        <ecNumber evidence="2">2.3.2.27</ecNumber>
    </recommendedName>
    <alternativeName>
        <fullName evidence="8">RING-type E3 ubiquitin transferase CHIP</fullName>
    </alternativeName>
</protein>
<feature type="repeat" description="TPR" evidence="9">
    <location>
        <begin position="40"/>
        <end position="73"/>
    </location>
</feature>
<evidence type="ECO:0000256" key="4">
    <source>
        <dbReference type="ARBA" id="ARBA00022737"/>
    </source>
</evidence>
<evidence type="ECO:0000313" key="11">
    <source>
        <dbReference type="EMBL" id="ORE15481.1"/>
    </source>
</evidence>
<dbReference type="InterPro" id="IPR011990">
    <property type="entry name" value="TPR-like_helical_dom_sf"/>
</dbReference>
<evidence type="ECO:0000256" key="2">
    <source>
        <dbReference type="ARBA" id="ARBA00012483"/>
    </source>
</evidence>
<gene>
    <name evidence="11" type="ORF">BCV71DRAFT_237506</name>
</gene>
<dbReference type="Gene3D" id="1.25.40.10">
    <property type="entry name" value="Tetratricopeptide repeat domain"/>
    <property type="match status" value="1"/>
</dbReference>
<evidence type="ECO:0000256" key="8">
    <source>
        <dbReference type="ARBA" id="ARBA00044543"/>
    </source>
</evidence>
<dbReference type="InterPro" id="IPR041312">
    <property type="entry name" value="CHIP_TPR_N"/>
</dbReference>
<comment type="catalytic activity">
    <reaction evidence="1">
        <text>S-ubiquitinyl-[E2 ubiquitin-conjugating enzyme]-L-cysteine + [acceptor protein]-L-lysine = [E2 ubiquitin-conjugating enzyme]-L-cysteine + N(6)-ubiquitinyl-[acceptor protein]-L-lysine.</text>
        <dbReference type="EC" id="2.3.2.27"/>
    </reaction>
</comment>
<dbReference type="EC" id="2.3.2.27" evidence="2"/>
<dbReference type="InterPro" id="IPR013083">
    <property type="entry name" value="Znf_RING/FYVE/PHD"/>
</dbReference>
<dbReference type="InterPro" id="IPR003613">
    <property type="entry name" value="Ubox_domain"/>
</dbReference>
<dbReference type="GO" id="GO:0071218">
    <property type="term" value="P:cellular response to misfolded protein"/>
    <property type="evidence" value="ECO:0007669"/>
    <property type="project" value="TreeGrafter"/>
</dbReference>
<sequence>MSKEAAEQHKANGNKLFAEKRFEEATKEYTNAIIKDASVPVYYTNRAICYLKLEKYDQVISDCRKAIELDPQLALNKLKIGYQLAIQQKVKYVNDILQALLLARKKKWEDDEAIRLEKESELLRYVKGLIEKERKELLEKEGTDEEAVDTINYNIDEKLRKVENVFVQSRENATRRDIPDAYLDKISFNIMHDPVFTPDGITYERQSLLDHFKRNGYFDPITRKACKESDLVPNLSLREAIEDFLKDNGWAADY</sequence>
<dbReference type="SMART" id="SM00504">
    <property type="entry name" value="Ubox"/>
    <property type="match status" value="1"/>
</dbReference>
<organism evidence="11 12">
    <name type="scientific">Rhizopus microsporus</name>
    <dbReference type="NCBI Taxonomy" id="58291"/>
    <lineage>
        <taxon>Eukaryota</taxon>
        <taxon>Fungi</taxon>
        <taxon>Fungi incertae sedis</taxon>
        <taxon>Mucoromycota</taxon>
        <taxon>Mucoromycotina</taxon>
        <taxon>Mucoromycetes</taxon>
        <taxon>Mucorales</taxon>
        <taxon>Mucorineae</taxon>
        <taxon>Rhizopodaceae</taxon>
        <taxon>Rhizopus</taxon>
    </lineage>
</organism>
<dbReference type="Pfam" id="PF04564">
    <property type="entry name" value="U-box"/>
    <property type="match status" value="1"/>
</dbReference>
<evidence type="ECO:0000256" key="9">
    <source>
        <dbReference type="PROSITE-ProRule" id="PRU00339"/>
    </source>
</evidence>
<name>A0A1X0RUB1_RHIZD</name>
<evidence type="ECO:0000313" key="12">
    <source>
        <dbReference type="Proteomes" id="UP000242381"/>
    </source>
</evidence>
<dbReference type="VEuPathDB" id="FungiDB:BCV72DRAFT_250273"/>
<dbReference type="PANTHER" id="PTHR46803">
    <property type="entry name" value="E3 UBIQUITIN-PROTEIN LIGASE CHIP"/>
    <property type="match status" value="1"/>
</dbReference>
<reference evidence="11 12" key="1">
    <citation type="journal article" date="2016" name="Proc. Natl. Acad. Sci. U.S.A.">
        <title>Lipid metabolic changes in an early divergent fungus govern the establishment of a mutualistic symbiosis with endobacteria.</title>
        <authorList>
            <person name="Lastovetsky O.A."/>
            <person name="Gaspar M.L."/>
            <person name="Mondo S.J."/>
            <person name="LaButti K.M."/>
            <person name="Sandor L."/>
            <person name="Grigoriev I.V."/>
            <person name="Henry S.A."/>
            <person name="Pawlowska T.E."/>
        </authorList>
    </citation>
    <scope>NUCLEOTIDE SEQUENCE [LARGE SCALE GENOMIC DNA]</scope>
    <source>
        <strain evidence="11 12">ATCC 11559</strain>
    </source>
</reference>
<keyword evidence="3" id="KW-0808">Transferase</keyword>
<feature type="domain" description="U-box" evidence="10">
    <location>
        <begin position="177"/>
        <end position="251"/>
    </location>
</feature>
<dbReference type="InterPro" id="IPR019734">
    <property type="entry name" value="TPR_rpt"/>
</dbReference>
<dbReference type="InterPro" id="IPR045202">
    <property type="entry name" value="CHIP_RING-Ubox"/>
</dbReference>
<dbReference type="GO" id="GO:0043161">
    <property type="term" value="P:proteasome-mediated ubiquitin-dependent protein catabolic process"/>
    <property type="evidence" value="ECO:0007669"/>
    <property type="project" value="TreeGrafter"/>
</dbReference>
<dbReference type="PROSITE" id="PS51698">
    <property type="entry name" value="U_BOX"/>
    <property type="match status" value="1"/>
</dbReference>
<evidence type="ECO:0000256" key="3">
    <source>
        <dbReference type="ARBA" id="ARBA00022679"/>
    </source>
</evidence>
<dbReference type="Pfam" id="PF00515">
    <property type="entry name" value="TPR_1"/>
    <property type="match status" value="1"/>
</dbReference>